<evidence type="ECO:0000313" key="5">
    <source>
        <dbReference type="EMBL" id="CAF4169852.1"/>
    </source>
</evidence>
<keyword evidence="6" id="KW-1185">Reference proteome</keyword>
<dbReference type="EMBL" id="CAJNOW010001916">
    <property type="protein sequence ID" value="CAF1336104.1"/>
    <property type="molecule type" value="Genomic_DNA"/>
</dbReference>
<comment type="caution">
    <text evidence="4">The sequence shown here is derived from an EMBL/GenBank/DDBJ whole genome shotgun (WGS) entry which is preliminary data.</text>
</comment>
<dbReference type="EMBL" id="CAJNRG010009521">
    <property type="protein sequence ID" value="CAF2114560.1"/>
    <property type="molecule type" value="Genomic_DNA"/>
</dbReference>
<proteinExistence type="predicted"/>
<reference evidence="4" key="1">
    <citation type="submission" date="2021-02" db="EMBL/GenBank/DDBJ databases">
        <authorList>
            <person name="Nowell W R."/>
        </authorList>
    </citation>
    <scope>NUCLEOTIDE SEQUENCE</scope>
</reference>
<evidence type="ECO:0000313" key="3">
    <source>
        <dbReference type="EMBL" id="CAF2114560.1"/>
    </source>
</evidence>
<dbReference type="Proteomes" id="UP000663842">
    <property type="component" value="Unassembled WGS sequence"/>
</dbReference>
<organism evidence="4 6">
    <name type="scientific">Rotaria magnacalcarata</name>
    <dbReference type="NCBI Taxonomy" id="392030"/>
    <lineage>
        <taxon>Eukaryota</taxon>
        <taxon>Metazoa</taxon>
        <taxon>Spiralia</taxon>
        <taxon>Gnathifera</taxon>
        <taxon>Rotifera</taxon>
        <taxon>Eurotatoria</taxon>
        <taxon>Bdelloidea</taxon>
        <taxon>Philodinida</taxon>
        <taxon>Philodinidae</taxon>
        <taxon>Rotaria</taxon>
    </lineage>
</organism>
<sequence>MNQFNTHLLDLSNEILFIILKKLGNVDVLYSLFGIKNQRIDALLEDDVFTNILNFITISSIIDAKLDRFCTYILPKKHNYIRKFILDAAYMERILRAGDYPNLTYLELFKFTQEIVLRNFTTFRHICQHQITDLMLHNNDEYRLGKSMQIYNRNVYASIMDIFQSLKHLTILASPLNEYPILHLWSVPSTTYFVSTLTKLCINVFLFNDCLTLLNGRLQQLTIFKVNFQGLCKDISIYPNNVS</sequence>
<protein>
    <recommendedName>
        <fullName evidence="7">F-box domain-containing protein</fullName>
    </recommendedName>
</protein>
<name>A0A819KZV2_9BILA</name>
<evidence type="ECO:0000313" key="2">
    <source>
        <dbReference type="EMBL" id="CAF1951698.1"/>
    </source>
</evidence>
<evidence type="ECO:0000313" key="1">
    <source>
        <dbReference type="EMBL" id="CAF1336104.1"/>
    </source>
</evidence>
<dbReference type="Proteomes" id="UP000663887">
    <property type="component" value="Unassembled WGS sequence"/>
</dbReference>
<dbReference type="AlphaFoldDB" id="A0A819KZV2"/>
<dbReference type="Proteomes" id="UP000663834">
    <property type="component" value="Unassembled WGS sequence"/>
</dbReference>
<evidence type="ECO:0000313" key="4">
    <source>
        <dbReference type="EMBL" id="CAF3952864.1"/>
    </source>
</evidence>
<dbReference type="Proteomes" id="UP000663866">
    <property type="component" value="Unassembled WGS sequence"/>
</dbReference>
<dbReference type="EMBL" id="CAJNRF010000255">
    <property type="protein sequence ID" value="CAF1951698.1"/>
    <property type="molecule type" value="Genomic_DNA"/>
</dbReference>
<gene>
    <name evidence="1" type="ORF">KQP761_LOCUS6499</name>
    <name evidence="4" type="ORF">OVN521_LOCUS12351</name>
    <name evidence="5" type="ORF">UXM345_LOCUS26211</name>
    <name evidence="2" type="ORF">WKI299_LOCUS2445</name>
    <name evidence="3" type="ORF">XDN619_LOCUS21414</name>
</gene>
<dbReference type="Proteomes" id="UP000663856">
    <property type="component" value="Unassembled WGS sequence"/>
</dbReference>
<evidence type="ECO:0008006" key="7">
    <source>
        <dbReference type="Google" id="ProtNLM"/>
    </source>
</evidence>
<dbReference type="EMBL" id="CAJOBF010005284">
    <property type="protein sequence ID" value="CAF4169852.1"/>
    <property type="molecule type" value="Genomic_DNA"/>
</dbReference>
<dbReference type="OrthoDB" id="10049352at2759"/>
<dbReference type="EMBL" id="CAJOBG010001720">
    <property type="protein sequence ID" value="CAF3952864.1"/>
    <property type="molecule type" value="Genomic_DNA"/>
</dbReference>
<evidence type="ECO:0000313" key="6">
    <source>
        <dbReference type="Proteomes" id="UP000663866"/>
    </source>
</evidence>
<accession>A0A819KZV2</accession>